<dbReference type="RefSeq" id="WP_167538108.1">
    <property type="nucleotide sequence ID" value="NZ_BAAATH010000001.1"/>
</dbReference>
<evidence type="ECO:0000313" key="1">
    <source>
        <dbReference type="EMBL" id="GFE11083.1"/>
    </source>
</evidence>
<gene>
    <name evidence="1" type="ORF">Scani_73510</name>
</gene>
<comment type="caution">
    <text evidence="1">The sequence shown here is derived from an EMBL/GenBank/DDBJ whole genome shotgun (WGS) entry which is preliminary data.</text>
</comment>
<name>A0A640SHZ4_9ACTN</name>
<dbReference type="EMBL" id="BLIN01000005">
    <property type="protein sequence ID" value="GFE11083.1"/>
    <property type="molecule type" value="Genomic_DNA"/>
</dbReference>
<dbReference type="Proteomes" id="UP000435837">
    <property type="component" value="Unassembled WGS sequence"/>
</dbReference>
<reference evidence="1 2" key="1">
    <citation type="submission" date="2019-12" db="EMBL/GenBank/DDBJ databases">
        <title>Whole genome shotgun sequence of Streptomyces caniferus NBRC 15389.</title>
        <authorList>
            <person name="Ichikawa N."/>
            <person name="Kimura A."/>
            <person name="Kitahashi Y."/>
            <person name="Komaki H."/>
            <person name="Tamura T."/>
        </authorList>
    </citation>
    <scope>NUCLEOTIDE SEQUENCE [LARGE SCALE GENOMIC DNA]</scope>
    <source>
        <strain evidence="1 2">NBRC 15389</strain>
    </source>
</reference>
<dbReference type="AlphaFoldDB" id="A0A640SHZ4"/>
<sequence>MHGGKRGRPVALHRSVTYRGDRPAAATYRGEGGGVLVLGGCGDGCSHLGVADDPPARYRLDLSTSNGDVTARPA</sequence>
<accession>A0A640SHZ4</accession>
<protein>
    <submittedName>
        <fullName evidence="1">Uncharacterized protein</fullName>
    </submittedName>
</protein>
<proteinExistence type="predicted"/>
<evidence type="ECO:0000313" key="2">
    <source>
        <dbReference type="Proteomes" id="UP000435837"/>
    </source>
</evidence>
<organism evidence="1 2">
    <name type="scientific">Streptomyces caniferus</name>
    <dbReference type="NCBI Taxonomy" id="285557"/>
    <lineage>
        <taxon>Bacteria</taxon>
        <taxon>Bacillati</taxon>
        <taxon>Actinomycetota</taxon>
        <taxon>Actinomycetes</taxon>
        <taxon>Kitasatosporales</taxon>
        <taxon>Streptomycetaceae</taxon>
        <taxon>Streptomyces</taxon>
    </lineage>
</organism>